<accession>A0A1X6Y4S7</accession>
<dbReference type="AlphaFoldDB" id="A0A1X6Y4S7"/>
<keyword evidence="2" id="KW-1185">Reference proteome</keyword>
<proteinExistence type="predicted"/>
<gene>
    <name evidence="1" type="ORF">RUM8411_00061</name>
</gene>
<protein>
    <submittedName>
        <fullName evidence="1">Uncharacterized protein</fullName>
    </submittedName>
</protein>
<dbReference type="EMBL" id="FWFP01000001">
    <property type="protein sequence ID" value="SLN10024.1"/>
    <property type="molecule type" value="Genomic_DNA"/>
</dbReference>
<evidence type="ECO:0000313" key="2">
    <source>
        <dbReference type="Proteomes" id="UP000193778"/>
    </source>
</evidence>
<evidence type="ECO:0000313" key="1">
    <source>
        <dbReference type="EMBL" id="SLN10024.1"/>
    </source>
</evidence>
<sequence length="46" mass="5483">MTLTYREMQHEENKGFFQLEFASHFHTHRGVNELVIFVMGTPCQKI</sequence>
<dbReference type="Proteomes" id="UP000193778">
    <property type="component" value="Unassembled WGS sequence"/>
</dbReference>
<name>A0A1X6Y4S7_9RHOB</name>
<reference evidence="2" key="1">
    <citation type="submission" date="2017-03" db="EMBL/GenBank/DDBJ databases">
        <authorList>
            <person name="Rodrigo-Torres L."/>
            <person name="Arahal R.D."/>
            <person name="Lucena T."/>
        </authorList>
    </citation>
    <scope>NUCLEOTIDE SEQUENCE [LARGE SCALE GENOMIC DNA]</scope>
    <source>
        <strain evidence="2">CECT 8411</strain>
    </source>
</reference>
<organism evidence="1 2">
    <name type="scientific">Ruegeria meonggei</name>
    <dbReference type="NCBI Taxonomy" id="1446476"/>
    <lineage>
        <taxon>Bacteria</taxon>
        <taxon>Pseudomonadati</taxon>
        <taxon>Pseudomonadota</taxon>
        <taxon>Alphaproteobacteria</taxon>
        <taxon>Rhodobacterales</taxon>
        <taxon>Roseobacteraceae</taxon>
        <taxon>Ruegeria</taxon>
    </lineage>
</organism>